<feature type="transmembrane region" description="Helical" evidence="1">
    <location>
        <begin position="102"/>
        <end position="122"/>
    </location>
</feature>
<feature type="transmembrane region" description="Helical" evidence="1">
    <location>
        <begin position="168"/>
        <end position="187"/>
    </location>
</feature>
<evidence type="ECO:0000256" key="1">
    <source>
        <dbReference type="SAM" id="Phobius"/>
    </source>
</evidence>
<feature type="transmembrane region" description="Helical" evidence="1">
    <location>
        <begin position="196"/>
        <end position="215"/>
    </location>
</feature>
<keyword evidence="1" id="KW-0812">Transmembrane</keyword>
<proteinExistence type="predicted"/>
<reference evidence="2 3" key="1">
    <citation type="submission" date="2015-12" db="EMBL/GenBank/DDBJ databases">
        <title>The genome of Folsomia candida.</title>
        <authorList>
            <person name="Faddeeva A."/>
            <person name="Derks M.F."/>
            <person name="Anvar Y."/>
            <person name="Smit S."/>
            <person name="Van Straalen N."/>
            <person name="Roelofs D."/>
        </authorList>
    </citation>
    <scope>NUCLEOTIDE SEQUENCE [LARGE SCALE GENOMIC DNA]</scope>
    <source>
        <strain evidence="2 3">VU population</strain>
        <tissue evidence="2">Whole body</tissue>
    </source>
</reference>
<evidence type="ECO:0000313" key="2">
    <source>
        <dbReference type="EMBL" id="OXA55056.1"/>
    </source>
</evidence>
<comment type="caution">
    <text evidence="2">The sequence shown here is derived from an EMBL/GenBank/DDBJ whole genome shotgun (WGS) entry which is preliminary data.</text>
</comment>
<accession>A0A226EEE5</accession>
<sequence>MDSLTKHEILYFPAVPAQRKIIRRPDLLNYTLRVFVWAGIILPPPGTLILSLLGTGPTVILANLLDTKFSWMYTWLPPSGIVVVKLAGFLVSCFVQTLLTMDLFRCFILLAMVVIMAVQFYSNLMDLTDAYFDRVQSLGKQGDMQHFKVHQEVVILCRLAAKINRSGSFIGITIVGTFSVGFVYVVVRMHSVIPTAYLLLCVLGVFITGGVQLVSCNYSGYFDDKGKMLLQKYKEGLATVGNVRKRTEMTGKFLFSRRC</sequence>
<keyword evidence="1" id="KW-1133">Transmembrane helix</keyword>
<organism evidence="2 3">
    <name type="scientific">Folsomia candida</name>
    <name type="common">Springtail</name>
    <dbReference type="NCBI Taxonomy" id="158441"/>
    <lineage>
        <taxon>Eukaryota</taxon>
        <taxon>Metazoa</taxon>
        <taxon>Ecdysozoa</taxon>
        <taxon>Arthropoda</taxon>
        <taxon>Hexapoda</taxon>
        <taxon>Collembola</taxon>
        <taxon>Entomobryomorpha</taxon>
        <taxon>Isotomoidea</taxon>
        <taxon>Isotomidae</taxon>
        <taxon>Proisotominae</taxon>
        <taxon>Folsomia</taxon>
    </lineage>
</organism>
<feature type="transmembrane region" description="Helical" evidence="1">
    <location>
        <begin position="30"/>
        <end position="53"/>
    </location>
</feature>
<keyword evidence="3" id="KW-1185">Reference proteome</keyword>
<dbReference type="AlphaFoldDB" id="A0A226EEE5"/>
<gene>
    <name evidence="2" type="ORF">Fcan01_10160</name>
</gene>
<dbReference type="Proteomes" id="UP000198287">
    <property type="component" value="Unassembled WGS sequence"/>
</dbReference>
<keyword evidence="1" id="KW-0472">Membrane</keyword>
<feature type="transmembrane region" description="Helical" evidence="1">
    <location>
        <begin position="73"/>
        <end position="95"/>
    </location>
</feature>
<protein>
    <submittedName>
        <fullName evidence="2">Uncharacterized protein</fullName>
    </submittedName>
</protein>
<evidence type="ECO:0000313" key="3">
    <source>
        <dbReference type="Proteomes" id="UP000198287"/>
    </source>
</evidence>
<dbReference type="EMBL" id="LNIX01000005">
    <property type="protein sequence ID" value="OXA55056.1"/>
    <property type="molecule type" value="Genomic_DNA"/>
</dbReference>
<name>A0A226EEE5_FOLCA</name>